<evidence type="ECO:0000256" key="1">
    <source>
        <dbReference type="ARBA" id="ARBA00006217"/>
    </source>
</evidence>
<evidence type="ECO:0000256" key="3">
    <source>
        <dbReference type="RuleBase" id="RU003956"/>
    </source>
</evidence>
<dbReference type="PANTHER" id="PTHR11002:SF56">
    <property type="entry name" value="BETA CARBONIC ANHYDRASE 2, CHLOROPLASTIC"/>
    <property type="match status" value="1"/>
</dbReference>
<dbReference type="AlphaFoldDB" id="A0A6A2ZYS7"/>
<protein>
    <recommendedName>
        <fullName evidence="3">Carbonic anhydrase</fullName>
        <ecNumber evidence="3">4.2.1.1</ecNumber>
    </recommendedName>
    <alternativeName>
        <fullName evidence="3">Carbonate dehydratase</fullName>
    </alternativeName>
</protein>
<feature type="binding site" evidence="2">
    <location>
        <position position="59"/>
    </location>
    <ligand>
        <name>Zn(2+)</name>
        <dbReference type="ChEBI" id="CHEBI:29105"/>
    </ligand>
</feature>
<reference evidence="4" key="1">
    <citation type="submission" date="2019-09" db="EMBL/GenBank/DDBJ databases">
        <title>Draft genome information of white flower Hibiscus syriacus.</title>
        <authorList>
            <person name="Kim Y.-M."/>
        </authorList>
    </citation>
    <scope>NUCLEOTIDE SEQUENCE [LARGE SCALE GENOMIC DNA]</scope>
    <source>
        <strain evidence="4">YM2019G1</strain>
    </source>
</reference>
<dbReference type="EMBL" id="VEPZ02001055">
    <property type="protein sequence ID" value="KAE8697150.1"/>
    <property type="molecule type" value="Genomic_DNA"/>
</dbReference>
<evidence type="ECO:0000313" key="4">
    <source>
        <dbReference type="EMBL" id="KAE8697150.1"/>
    </source>
</evidence>
<comment type="catalytic activity">
    <reaction evidence="3">
        <text>hydrogencarbonate + H(+) = CO2 + H2O</text>
        <dbReference type="Rhea" id="RHEA:10748"/>
        <dbReference type="ChEBI" id="CHEBI:15377"/>
        <dbReference type="ChEBI" id="CHEBI:15378"/>
        <dbReference type="ChEBI" id="CHEBI:16526"/>
        <dbReference type="ChEBI" id="CHEBI:17544"/>
        <dbReference type="EC" id="4.2.1.1"/>
    </reaction>
</comment>
<keyword evidence="2" id="KW-0479">Metal-binding</keyword>
<dbReference type="PANTHER" id="PTHR11002">
    <property type="entry name" value="CARBONIC ANHYDRASE"/>
    <property type="match status" value="1"/>
</dbReference>
<gene>
    <name evidence="4" type="ORF">F3Y22_tig00110633pilonHSYRG00256</name>
</gene>
<organism evidence="4 5">
    <name type="scientific">Hibiscus syriacus</name>
    <name type="common">Rose of Sharon</name>
    <dbReference type="NCBI Taxonomy" id="106335"/>
    <lineage>
        <taxon>Eukaryota</taxon>
        <taxon>Viridiplantae</taxon>
        <taxon>Streptophyta</taxon>
        <taxon>Embryophyta</taxon>
        <taxon>Tracheophyta</taxon>
        <taxon>Spermatophyta</taxon>
        <taxon>Magnoliopsida</taxon>
        <taxon>eudicotyledons</taxon>
        <taxon>Gunneridae</taxon>
        <taxon>Pentapetalae</taxon>
        <taxon>rosids</taxon>
        <taxon>malvids</taxon>
        <taxon>Malvales</taxon>
        <taxon>Malvaceae</taxon>
        <taxon>Malvoideae</taxon>
        <taxon>Hibiscus</taxon>
    </lineage>
</organism>
<dbReference type="Gene3D" id="3.40.1050.10">
    <property type="entry name" value="Carbonic anhydrase"/>
    <property type="match status" value="1"/>
</dbReference>
<evidence type="ECO:0000313" key="5">
    <source>
        <dbReference type="Proteomes" id="UP000436088"/>
    </source>
</evidence>
<comment type="cofactor">
    <cofactor evidence="2">
        <name>Zn(2+)</name>
        <dbReference type="ChEBI" id="CHEBI:29105"/>
    </cofactor>
    <text evidence="2">Binds 1 zinc ion per subunit.</text>
</comment>
<keyword evidence="3" id="KW-0456">Lyase</keyword>
<comment type="caution">
    <text evidence="4">The sequence shown here is derived from an EMBL/GenBank/DDBJ whole genome shotgun (WGS) entry which is preliminary data.</text>
</comment>
<sequence>MLAVYGCCLLRLQGLPISCAGHAARMVPPYDQTKYARIGSAIEYAVLHLKVQEIVVIGHSARGGIKGLMSFPYDGNTPTEGLEIIFYSDFIEDWVKIGMPAKTKVRAEHGSEPFGGQCAHCEKEAVNVSLGNLLSSPFVRGGLVKKTLAIKGGYYDFINGTFELWSLEFQLSNPLSV</sequence>
<dbReference type="InterPro" id="IPR001765">
    <property type="entry name" value="Carbonic_anhydrase"/>
</dbReference>
<dbReference type="Pfam" id="PF00484">
    <property type="entry name" value="Pro_CA"/>
    <property type="match status" value="1"/>
</dbReference>
<dbReference type="EC" id="4.2.1.1" evidence="3"/>
<comment type="function">
    <text evidence="3">Reversible hydration of carbon dioxide.</text>
</comment>
<dbReference type="GO" id="GO:0004089">
    <property type="term" value="F:carbonate dehydratase activity"/>
    <property type="evidence" value="ECO:0007669"/>
    <property type="project" value="UniProtKB-UniRule"/>
</dbReference>
<dbReference type="GO" id="GO:0008270">
    <property type="term" value="F:zinc ion binding"/>
    <property type="evidence" value="ECO:0007669"/>
    <property type="project" value="UniProtKB-UniRule"/>
</dbReference>
<evidence type="ECO:0000256" key="2">
    <source>
        <dbReference type="PIRSR" id="PIRSR601765-1"/>
    </source>
</evidence>
<accession>A0A6A2ZYS7</accession>
<dbReference type="SUPFAM" id="SSF53056">
    <property type="entry name" value="beta-carbonic anhydrase, cab"/>
    <property type="match status" value="1"/>
</dbReference>
<keyword evidence="2 3" id="KW-0862">Zinc</keyword>
<dbReference type="Proteomes" id="UP000436088">
    <property type="component" value="Unassembled WGS sequence"/>
</dbReference>
<dbReference type="SMART" id="SM00947">
    <property type="entry name" value="Pro_CA"/>
    <property type="match status" value="1"/>
</dbReference>
<comment type="similarity">
    <text evidence="1 3">Belongs to the beta-class carbonic anhydrase family.</text>
</comment>
<dbReference type="InterPro" id="IPR036874">
    <property type="entry name" value="Carbonic_anhydrase_sf"/>
</dbReference>
<keyword evidence="5" id="KW-1185">Reference proteome</keyword>
<name>A0A6A2ZYS7_HIBSY</name>
<proteinExistence type="inferred from homology"/>